<evidence type="ECO:0000313" key="2">
    <source>
        <dbReference type="Proteomes" id="UP001177021"/>
    </source>
</evidence>
<gene>
    <name evidence="1" type="ORF">MILVUS5_LOCUS37178</name>
</gene>
<sequence>MASTSNVGASSAATVNEAPPSASASAARVRVPPKNSAGNKTDPAWEYATSIDIKTRKVKCKLCDWEFTGNAFRIKHHLAGTNSNVRPCPNCPPEIRKKFLVITDGLQEKLLKKLHVDINIEGDADVEVGDGDAAGAKGKRKSQGKLARKDMYKRGLTQAKQSTINGAYKKETREDACKDIALFFYNNAIPFNVARSDEYLKMFDNVTKHGIGFKPPSYHEIRVKYLDHYYGEISKVVVGYRADWEKYGCTIMTDGWTDRKRRTILNFLVHSPKGTVFLKSIDASDITKTADKVFKMIDDVVEEVGEENVVQVITDNAANYKAAGELLMQKRSNLYWTPCAAHCIDLMLEDFEKKIPLHKETIPKGKKITTYIYGRTSLICMLHRFTKNVDLIRPSLTRFATSYLTLGCLNDHRDELISMFKSNEWKTSKLAKSKDGIIVQKIVLNKMFWKNVLTCLRGAFPLIKVLRMVDSEEKAAMGYLYEEMDLAKENIKSSFNGVARSYTPLWNIIDQRWDKQLHRPLHAAGLYLNPKIRYAPGFVDDDEVTDDMYDCLLRLVDDPEKRAKVDYQLEDFKARKSNFGNEFATFALGNKTLTQWWESYGNKHKELQWFALRVLSLTCSSSGCERNWSAFERVHTKKMNRLKQITMNKVVFVMVNSKLGKTKIKRKSANYEIEEINSEDEGEEWIENVEDEKDEGDDTSLDVGQDASIGDVLGDDLELPPIDEEDDDDVVEENEDEDGDLDDYQDVGLEDILNV</sequence>
<dbReference type="Proteomes" id="UP001177021">
    <property type="component" value="Unassembled WGS sequence"/>
</dbReference>
<proteinExistence type="predicted"/>
<keyword evidence="2" id="KW-1185">Reference proteome</keyword>
<dbReference type="EMBL" id="CASHSV030000716">
    <property type="protein sequence ID" value="CAJ2673758.1"/>
    <property type="molecule type" value="Genomic_DNA"/>
</dbReference>
<organism evidence="1 2">
    <name type="scientific">Trifolium pratense</name>
    <name type="common">Red clover</name>
    <dbReference type="NCBI Taxonomy" id="57577"/>
    <lineage>
        <taxon>Eukaryota</taxon>
        <taxon>Viridiplantae</taxon>
        <taxon>Streptophyta</taxon>
        <taxon>Embryophyta</taxon>
        <taxon>Tracheophyta</taxon>
        <taxon>Spermatophyta</taxon>
        <taxon>Magnoliopsida</taxon>
        <taxon>eudicotyledons</taxon>
        <taxon>Gunneridae</taxon>
        <taxon>Pentapetalae</taxon>
        <taxon>rosids</taxon>
        <taxon>fabids</taxon>
        <taxon>Fabales</taxon>
        <taxon>Fabaceae</taxon>
        <taxon>Papilionoideae</taxon>
        <taxon>50 kb inversion clade</taxon>
        <taxon>NPAAA clade</taxon>
        <taxon>Hologalegina</taxon>
        <taxon>IRL clade</taxon>
        <taxon>Trifolieae</taxon>
        <taxon>Trifolium</taxon>
    </lineage>
</organism>
<comment type="caution">
    <text evidence="1">The sequence shown here is derived from an EMBL/GenBank/DDBJ whole genome shotgun (WGS) entry which is preliminary data.</text>
</comment>
<evidence type="ECO:0000313" key="1">
    <source>
        <dbReference type="EMBL" id="CAJ2673758.1"/>
    </source>
</evidence>
<reference evidence="1" key="1">
    <citation type="submission" date="2023-10" db="EMBL/GenBank/DDBJ databases">
        <authorList>
            <person name="Rodriguez Cubillos JULIANA M."/>
            <person name="De Vega J."/>
        </authorList>
    </citation>
    <scope>NUCLEOTIDE SEQUENCE</scope>
</reference>
<protein>
    <submittedName>
        <fullName evidence="1">Uncharacterized protein</fullName>
    </submittedName>
</protein>
<name>A0ACB0LZE6_TRIPR</name>
<accession>A0ACB0LZE6</accession>